<dbReference type="Proteomes" id="UP000028252">
    <property type="component" value="Unassembled WGS sequence"/>
</dbReference>
<dbReference type="Pfam" id="PF01408">
    <property type="entry name" value="GFO_IDH_MocA"/>
    <property type="match status" value="1"/>
</dbReference>
<dbReference type="Gene3D" id="3.30.360.10">
    <property type="entry name" value="Dihydrodipicolinate Reductase, domain 2"/>
    <property type="match status" value="1"/>
</dbReference>
<dbReference type="PATRIC" id="fig|1232683.4.peg.2015"/>
<dbReference type="EMBL" id="JMQN01000029">
    <property type="protein sequence ID" value="KEA63754.1"/>
    <property type="molecule type" value="Genomic_DNA"/>
</dbReference>
<feature type="domain" description="GFO/IDH/MocA-like oxidoreductase" evidence="2">
    <location>
        <begin position="129"/>
        <end position="264"/>
    </location>
</feature>
<dbReference type="RefSeq" id="WP_036187370.1">
    <property type="nucleotide sequence ID" value="NZ_JMQN01000029.1"/>
</dbReference>
<keyword evidence="4" id="KW-1185">Reference proteome</keyword>
<dbReference type="InterPro" id="IPR036291">
    <property type="entry name" value="NAD(P)-bd_dom_sf"/>
</dbReference>
<feature type="domain" description="Gfo/Idh/MocA-like oxidoreductase N-terminal" evidence="1">
    <location>
        <begin position="5"/>
        <end position="121"/>
    </location>
</feature>
<dbReference type="InterPro" id="IPR055170">
    <property type="entry name" value="GFO_IDH_MocA-like_dom"/>
</dbReference>
<comment type="caution">
    <text evidence="3">The sequence shown here is derived from an EMBL/GenBank/DDBJ whole genome shotgun (WGS) entry which is preliminary data.</text>
</comment>
<dbReference type="Pfam" id="PF22725">
    <property type="entry name" value="GFO_IDH_MocA_C3"/>
    <property type="match status" value="1"/>
</dbReference>
<dbReference type="PANTHER" id="PTHR43377">
    <property type="entry name" value="BILIVERDIN REDUCTASE A"/>
    <property type="match status" value="1"/>
</dbReference>
<name>A0A081FYZ9_9GAMM</name>
<dbReference type="AlphaFoldDB" id="A0A081FYZ9"/>
<evidence type="ECO:0000259" key="1">
    <source>
        <dbReference type="Pfam" id="PF01408"/>
    </source>
</evidence>
<gene>
    <name evidence="3" type="ORF">ADIMK_2056</name>
</gene>
<organism evidence="3 4">
    <name type="scientific">Marinobacterium lacunae</name>
    <dbReference type="NCBI Taxonomy" id="1232683"/>
    <lineage>
        <taxon>Bacteria</taxon>
        <taxon>Pseudomonadati</taxon>
        <taxon>Pseudomonadota</taxon>
        <taxon>Gammaproteobacteria</taxon>
        <taxon>Oceanospirillales</taxon>
        <taxon>Oceanospirillaceae</taxon>
        <taxon>Marinobacterium</taxon>
    </lineage>
</organism>
<dbReference type="SUPFAM" id="SSF55347">
    <property type="entry name" value="Glyceraldehyde-3-phosphate dehydrogenase-like, C-terminal domain"/>
    <property type="match status" value="1"/>
</dbReference>
<proteinExistence type="predicted"/>
<dbReference type="GO" id="GO:0000166">
    <property type="term" value="F:nucleotide binding"/>
    <property type="evidence" value="ECO:0007669"/>
    <property type="project" value="InterPro"/>
</dbReference>
<accession>A0A081FYZ9</accession>
<evidence type="ECO:0000259" key="2">
    <source>
        <dbReference type="Pfam" id="PF22725"/>
    </source>
</evidence>
<sequence length="348" mass="37849">MNSYRIAVMGAGVIGQQHVKLLNQHPQTTLAALVDISEAGKAYAKEQSVPFYRDRVEMLDREKPDAVIIALPNQLHVVAAQECISRGIPVLLEKPVADTLEAACCLVDIVEQSDIPVLVGHHRRHSPDIQAAKRAIVAGKLGSLVAANGFCFVKKHDAYFEAQWRRKAGGGPVLINLIHDIDCFRYLCGEIVQVQAVTSNRARELEVEDTAAVTLKFANGALGTLVISDAVPSPYCWDVVSGQALYLGKHRGDCYYIGGTEGTLAVPSLALWRQQPGEDWRHPLVQHQLQMELSNCYVNQLQHFLCCIDGSASPLVSVREGLQTLAATLAVSEAASRQSSVNIAELIA</sequence>
<evidence type="ECO:0000313" key="4">
    <source>
        <dbReference type="Proteomes" id="UP000028252"/>
    </source>
</evidence>
<dbReference type="OrthoDB" id="9774191at2"/>
<dbReference type="SUPFAM" id="SSF51735">
    <property type="entry name" value="NAD(P)-binding Rossmann-fold domains"/>
    <property type="match status" value="1"/>
</dbReference>
<dbReference type="InterPro" id="IPR000683">
    <property type="entry name" value="Gfo/Idh/MocA-like_OxRdtase_N"/>
</dbReference>
<dbReference type="STRING" id="1232683.ADIMK_2056"/>
<dbReference type="eggNOG" id="COG0673">
    <property type="taxonomic scope" value="Bacteria"/>
</dbReference>
<dbReference type="PANTHER" id="PTHR43377:SF8">
    <property type="entry name" value="BLR3664 PROTEIN"/>
    <property type="match status" value="1"/>
</dbReference>
<dbReference type="Gene3D" id="3.40.50.720">
    <property type="entry name" value="NAD(P)-binding Rossmann-like Domain"/>
    <property type="match status" value="1"/>
</dbReference>
<dbReference type="InterPro" id="IPR051450">
    <property type="entry name" value="Gfo/Idh/MocA_Oxidoreductases"/>
</dbReference>
<reference evidence="3 4" key="1">
    <citation type="submission" date="2014-04" db="EMBL/GenBank/DDBJ databases">
        <title>Marinobacterium kochiensis sp. nov., isolated from sediment sample collected from Kochi backwaters in Kerala, India.</title>
        <authorList>
            <person name="Singh A."/>
            <person name="Pinnaka A.K."/>
        </authorList>
    </citation>
    <scope>NUCLEOTIDE SEQUENCE [LARGE SCALE GENOMIC DNA]</scope>
    <source>
        <strain evidence="3 4">AK27</strain>
    </source>
</reference>
<evidence type="ECO:0000313" key="3">
    <source>
        <dbReference type="EMBL" id="KEA63754.1"/>
    </source>
</evidence>
<protein>
    <submittedName>
        <fullName evidence="3">Putative oxidoreductase</fullName>
    </submittedName>
</protein>